<keyword evidence="5 7" id="KW-1133">Transmembrane helix</keyword>
<dbReference type="VEuPathDB" id="FungiDB:YALI1_E09568g"/>
<dbReference type="EMBL" id="CP017557">
    <property type="protein sequence ID" value="AOW05101.1"/>
    <property type="molecule type" value="Genomic_DNA"/>
</dbReference>
<evidence type="ECO:0000256" key="4">
    <source>
        <dbReference type="ARBA" id="ARBA00022692"/>
    </source>
</evidence>
<evidence type="ECO:0000256" key="2">
    <source>
        <dbReference type="ARBA" id="ARBA00008821"/>
    </source>
</evidence>
<organism evidence="8 9">
    <name type="scientific">Yarrowia lipolytica</name>
    <name type="common">Candida lipolytica</name>
    <dbReference type="NCBI Taxonomy" id="4952"/>
    <lineage>
        <taxon>Eukaryota</taxon>
        <taxon>Fungi</taxon>
        <taxon>Dikarya</taxon>
        <taxon>Ascomycota</taxon>
        <taxon>Saccharomycotina</taxon>
        <taxon>Dipodascomycetes</taxon>
        <taxon>Dipodascales</taxon>
        <taxon>Dipodascales incertae sedis</taxon>
        <taxon>Yarrowia</taxon>
    </lineage>
</organism>
<dbReference type="GO" id="GO:0042907">
    <property type="term" value="F:xanthine transmembrane transporter activity"/>
    <property type="evidence" value="ECO:0007669"/>
    <property type="project" value="TreeGrafter"/>
</dbReference>
<feature type="transmembrane region" description="Helical" evidence="7">
    <location>
        <begin position="96"/>
        <end position="116"/>
    </location>
</feature>
<dbReference type="GO" id="GO:0005886">
    <property type="term" value="C:plasma membrane"/>
    <property type="evidence" value="ECO:0007669"/>
    <property type="project" value="TreeGrafter"/>
</dbReference>
<dbReference type="InterPro" id="IPR006043">
    <property type="entry name" value="NCS2"/>
</dbReference>
<dbReference type="RefSeq" id="XP_503677.3">
    <property type="nucleotide sequence ID" value="XM_503677.3"/>
</dbReference>
<keyword evidence="6 7" id="KW-0472">Membrane</keyword>
<feature type="transmembrane region" description="Helical" evidence="7">
    <location>
        <begin position="549"/>
        <end position="571"/>
    </location>
</feature>
<keyword evidence="3" id="KW-0813">Transport</keyword>
<dbReference type="VEuPathDB" id="FungiDB:YALI0_E07920g"/>
<feature type="transmembrane region" description="Helical" evidence="7">
    <location>
        <begin position="239"/>
        <end position="257"/>
    </location>
</feature>
<evidence type="ECO:0000313" key="9">
    <source>
        <dbReference type="Proteomes" id="UP000182444"/>
    </source>
</evidence>
<dbReference type="AlphaFoldDB" id="A0A1D8NHJ5"/>
<feature type="transmembrane region" description="Helical" evidence="7">
    <location>
        <begin position="510"/>
        <end position="529"/>
    </location>
</feature>
<comment type="similarity">
    <text evidence="2">Belongs to the nucleobase:cation symporter-2 (NCS2) (TC 2.A.40) family.</text>
</comment>
<evidence type="ECO:0000313" key="8">
    <source>
        <dbReference type="EMBL" id="AOW05101.1"/>
    </source>
</evidence>
<dbReference type="GO" id="GO:0000324">
    <property type="term" value="C:fungal-type vacuole"/>
    <property type="evidence" value="ECO:0007669"/>
    <property type="project" value="TreeGrafter"/>
</dbReference>
<feature type="transmembrane region" description="Helical" evidence="7">
    <location>
        <begin position="291"/>
        <end position="312"/>
    </location>
</feature>
<keyword evidence="4 7" id="KW-0812">Transmembrane</keyword>
<dbReference type="NCBIfam" id="TIGR00801">
    <property type="entry name" value="ncs2"/>
    <property type="match status" value="1"/>
</dbReference>
<dbReference type="Pfam" id="PF00860">
    <property type="entry name" value="Xan_ur_permease"/>
    <property type="match status" value="1"/>
</dbReference>
<dbReference type="KEGG" id="yli:2912462"/>
<feature type="transmembrane region" description="Helical" evidence="7">
    <location>
        <begin position="324"/>
        <end position="344"/>
    </location>
</feature>
<comment type="subcellular location">
    <subcellularLocation>
        <location evidence="1">Membrane</location>
        <topology evidence="1">Multi-pass membrane protein</topology>
    </subcellularLocation>
</comment>
<feature type="transmembrane region" description="Helical" evidence="7">
    <location>
        <begin position="479"/>
        <end position="498"/>
    </location>
</feature>
<protein>
    <recommendedName>
        <fullName evidence="10">Purine permease</fullName>
    </recommendedName>
</protein>
<evidence type="ECO:0000256" key="7">
    <source>
        <dbReference type="SAM" id="Phobius"/>
    </source>
</evidence>
<evidence type="ECO:0000256" key="6">
    <source>
        <dbReference type="ARBA" id="ARBA00023136"/>
    </source>
</evidence>
<evidence type="ECO:0000256" key="1">
    <source>
        <dbReference type="ARBA" id="ARBA00004141"/>
    </source>
</evidence>
<evidence type="ECO:0008006" key="10">
    <source>
        <dbReference type="Google" id="ProtNLM"/>
    </source>
</evidence>
<dbReference type="Proteomes" id="UP000182444">
    <property type="component" value="Chromosome 1E"/>
</dbReference>
<feature type="transmembrane region" description="Helical" evidence="7">
    <location>
        <begin position="451"/>
        <end position="473"/>
    </location>
</feature>
<name>A0A1D8NHJ5_YARLL</name>
<accession>A0A1D8NHJ5</accession>
<evidence type="ECO:0000256" key="3">
    <source>
        <dbReference type="ARBA" id="ARBA00022448"/>
    </source>
</evidence>
<dbReference type="InterPro" id="IPR006042">
    <property type="entry name" value="Xan_ur_permease"/>
</dbReference>
<gene>
    <name evidence="8" type="ORF">YALI1_E09568g</name>
</gene>
<proteinExistence type="inferred from homology"/>
<dbReference type="eggNOG" id="ENOG502QQD4">
    <property type="taxonomic scope" value="Eukaryota"/>
</dbReference>
<dbReference type="PANTHER" id="PTHR42810:SF2">
    <property type="entry name" value="PURINE PERMEASE C1399.01C-RELATED"/>
    <property type="match status" value="1"/>
</dbReference>
<feature type="transmembrane region" description="Helical" evidence="7">
    <location>
        <begin position="136"/>
        <end position="156"/>
    </location>
</feature>
<evidence type="ECO:0000256" key="5">
    <source>
        <dbReference type="ARBA" id="ARBA00022989"/>
    </source>
</evidence>
<feature type="transmembrane region" description="Helical" evidence="7">
    <location>
        <begin position="211"/>
        <end position="232"/>
    </location>
</feature>
<reference evidence="8 9" key="1">
    <citation type="journal article" date="2016" name="PLoS ONE">
        <title>Sequence Assembly of Yarrowia lipolytica Strain W29/CLIB89 Shows Transposable Element Diversity.</title>
        <authorList>
            <person name="Magnan C."/>
            <person name="Yu J."/>
            <person name="Chang I."/>
            <person name="Jahn E."/>
            <person name="Kanomata Y."/>
            <person name="Wu J."/>
            <person name="Zeller M."/>
            <person name="Oakes M."/>
            <person name="Baldi P."/>
            <person name="Sandmeyer S."/>
        </authorList>
    </citation>
    <scope>NUCLEOTIDE SEQUENCE [LARGE SCALE GENOMIC DNA]</scope>
    <source>
        <strain evidence="9">CLIB89(W29)</strain>
    </source>
</reference>
<sequence length="607" mass="64382">MTILGEDDNKVKELVKGGIDDIKSIDVKKSVQKCVSGASSGLKNAYETVKFKTTTREGLIGDYDYKFLFTPKIPFMKKSKKGDKNRSTFFAVDSSLPLLLAILLGFQHSLAMIAGIVTPPLLMASAANFDAQMTQYLVSAAMIGSGLLSLIHIIRFRIPGTHLYVGTGLISVVGASFSTITVFTTGLPIMYKSGVCPVSETGAPLPCPEGYGMIIATASLCALIELLCSFLPSKFLMKLFPPVVTGPVVLVIGVSLIQSGFKDWAGGAGPCFGRPTSGDFMLCPSNDAPMAAPWGSAQFIGLGFLVYVAILTCEKYGAPIMKSCAVVIGLLVGCIVAAACGYFDATPINEAPVATFLWTTTFPLKLYGPVVLPLLAVYLTIMMETIGDITATCDVSRVAVSGPEYESRIKGGIRGDGIIGSIAGLLTLTPCSTFAQNNGVISLTKCANRQAGGWACFFILMMGIFSKFAAAFVSIPKPVIGGMTTFLFTSVAVSGLAIISRNPITRRDRIVLTASLVLGLGATLVNNWFSFVFTYEGDNQSLQGFLDAIQLVMSSGFSVTGFVGVIANLIIDDDEEEDQDDKEHTLEICSSSSSITQVDLEAGQKVE</sequence>
<dbReference type="PANTHER" id="PTHR42810">
    <property type="entry name" value="PURINE PERMEASE C1399.01C-RELATED"/>
    <property type="match status" value="1"/>
</dbReference>
<dbReference type="GeneID" id="2912462"/>
<feature type="transmembrane region" description="Helical" evidence="7">
    <location>
        <begin position="163"/>
        <end position="191"/>
    </location>
</feature>
<feature type="transmembrane region" description="Helical" evidence="7">
    <location>
        <begin position="364"/>
        <end position="381"/>
    </location>
</feature>